<gene>
    <name evidence="8" type="ORF">BU16DRAFT_510577</name>
</gene>
<dbReference type="GO" id="GO:0005743">
    <property type="term" value="C:mitochondrial inner membrane"/>
    <property type="evidence" value="ECO:0007669"/>
    <property type="project" value="TreeGrafter"/>
</dbReference>
<evidence type="ECO:0000256" key="1">
    <source>
        <dbReference type="ARBA" id="ARBA00004173"/>
    </source>
</evidence>
<evidence type="ECO:0000313" key="9">
    <source>
        <dbReference type="Proteomes" id="UP000799750"/>
    </source>
</evidence>
<dbReference type="InterPro" id="IPR016031">
    <property type="entry name" value="Trp_RNA-bd_attenuator-like_dom"/>
</dbReference>
<evidence type="ECO:0000313" key="8">
    <source>
        <dbReference type="EMBL" id="KAF2495629.1"/>
    </source>
</evidence>
<keyword evidence="4" id="KW-0809">Transit peptide</keyword>
<evidence type="ECO:0000256" key="6">
    <source>
        <dbReference type="RuleBase" id="RU363045"/>
    </source>
</evidence>
<accession>A0A6A6QTW4</accession>
<keyword evidence="5 6" id="KW-0496">Mitochondrion</keyword>
<dbReference type="EMBL" id="MU004189">
    <property type="protein sequence ID" value="KAF2495629.1"/>
    <property type="molecule type" value="Genomic_DNA"/>
</dbReference>
<dbReference type="SUPFAM" id="SSF51219">
    <property type="entry name" value="TRAP-like"/>
    <property type="match status" value="1"/>
</dbReference>
<dbReference type="AlphaFoldDB" id="A0A6A6QTW4"/>
<dbReference type="OrthoDB" id="5295771at2759"/>
<proteinExistence type="inferred from homology"/>
<dbReference type="GO" id="GO:0007007">
    <property type="term" value="P:inner mitochondrial membrane organization"/>
    <property type="evidence" value="ECO:0007669"/>
    <property type="project" value="TreeGrafter"/>
</dbReference>
<reference evidence="8" key="1">
    <citation type="journal article" date="2020" name="Stud. Mycol.">
        <title>101 Dothideomycetes genomes: a test case for predicting lifestyles and emergence of pathogens.</title>
        <authorList>
            <person name="Haridas S."/>
            <person name="Albert R."/>
            <person name="Binder M."/>
            <person name="Bloem J."/>
            <person name="Labutti K."/>
            <person name="Salamov A."/>
            <person name="Andreopoulos B."/>
            <person name="Baker S."/>
            <person name="Barry K."/>
            <person name="Bills G."/>
            <person name="Bluhm B."/>
            <person name="Cannon C."/>
            <person name="Castanera R."/>
            <person name="Culley D."/>
            <person name="Daum C."/>
            <person name="Ezra D."/>
            <person name="Gonzalez J."/>
            <person name="Henrissat B."/>
            <person name="Kuo A."/>
            <person name="Liang C."/>
            <person name="Lipzen A."/>
            <person name="Lutzoni F."/>
            <person name="Magnuson J."/>
            <person name="Mondo S."/>
            <person name="Nolan M."/>
            <person name="Ohm R."/>
            <person name="Pangilinan J."/>
            <person name="Park H.-J."/>
            <person name="Ramirez L."/>
            <person name="Alfaro M."/>
            <person name="Sun H."/>
            <person name="Tritt A."/>
            <person name="Yoshinaga Y."/>
            <person name="Zwiers L.-H."/>
            <person name="Turgeon B."/>
            <person name="Goodwin S."/>
            <person name="Spatafora J."/>
            <person name="Crous P."/>
            <person name="Grigoriev I."/>
        </authorList>
    </citation>
    <scope>NUCLEOTIDE SEQUENCE</scope>
    <source>
        <strain evidence="8">CBS 269.34</strain>
    </source>
</reference>
<evidence type="ECO:0000256" key="2">
    <source>
        <dbReference type="ARBA" id="ARBA00009322"/>
    </source>
</evidence>
<keyword evidence="9" id="KW-1185">Reference proteome</keyword>
<dbReference type="Proteomes" id="UP000799750">
    <property type="component" value="Unassembled WGS sequence"/>
</dbReference>
<feature type="region of interest" description="Disordered" evidence="7">
    <location>
        <begin position="323"/>
        <end position="367"/>
    </location>
</feature>
<evidence type="ECO:0000256" key="7">
    <source>
        <dbReference type="SAM" id="MobiDB-lite"/>
    </source>
</evidence>
<comment type="subcellular location">
    <subcellularLocation>
        <location evidence="1 6">Mitochondrion</location>
    </subcellularLocation>
</comment>
<organism evidence="8 9">
    <name type="scientific">Lophium mytilinum</name>
    <dbReference type="NCBI Taxonomy" id="390894"/>
    <lineage>
        <taxon>Eukaryota</taxon>
        <taxon>Fungi</taxon>
        <taxon>Dikarya</taxon>
        <taxon>Ascomycota</taxon>
        <taxon>Pezizomycotina</taxon>
        <taxon>Dothideomycetes</taxon>
        <taxon>Pleosporomycetidae</taxon>
        <taxon>Mytilinidiales</taxon>
        <taxon>Mytilinidiaceae</taxon>
        <taxon>Lophium</taxon>
    </lineage>
</organism>
<dbReference type="PANTHER" id="PTHR36959">
    <property type="entry name" value="ALTERED INHERITANCE OF MITOCHONDRIA PROTEIN 24, MITOCHONDRIAL"/>
    <property type="match status" value="1"/>
</dbReference>
<dbReference type="InterPro" id="IPR002838">
    <property type="entry name" value="AIM24"/>
</dbReference>
<evidence type="ECO:0000256" key="5">
    <source>
        <dbReference type="ARBA" id="ARBA00023128"/>
    </source>
</evidence>
<evidence type="ECO:0000256" key="3">
    <source>
        <dbReference type="ARBA" id="ARBA00013287"/>
    </source>
</evidence>
<dbReference type="PANTHER" id="PTHR36959:SF2">
    <property type="entry name" value="ALTERED INHERITANCE OF MITOCHONDRIA PROTEIN 24, MITOCHONDRIAL"/>
    <property type="match status" value="1"/>
</dbReference>
<evidence type="ECO:0000256" key="4">
    <source>
        <dbReference type="ARBA" id="ARBA00022946"/>
    </source>
</evidence>
<dbReference type="InterPro" id="IPR036983">
    <property type="entry name" value="AIM24_sf"/>
</dbReference>
<protein>
    <recommendedName>
        <fullName evidence="3 6">Altered inheritance of mitochondria protein 24, mitochondrial</fullName>
    </recommendedName>
</protein>
<sequence length="380" mass="41507">MPSAHSSLRCMANRRFVSSARPYASIGLKRFVHISSTPSISPIVDQDLSPSSTAGSSPAPDARFEVIGSPFSLLSVSLSASQNLYTRRGTLVGVSGAAENTVSTLSLLEPFRRAFLGIPFFYQRKISSTTPITTLISTKAPISSIAVVHLDGRQDWVVSQRNALLAWTGHALAVKPKLNTEMSIAHWGSSQVTGRGLMALVGKGQLYQVQLRAGESYIVHPSHIVAYELGSNPPLPYRFKSTALRFQIPKYDFGPLVESSKFLKTMAETATWRTITGVLFALRTWLRRTIWGDRLFLEFQGPSTLIMQSRGSSIRDVLTARDVNEIADSPPGPTSSRRKTDTSEKTASAPASALSIPQESETHVRYATVGRDGKVKIDDR</sequence>
<dbReference type="Pfam" id="PF01987">
    <property type="entry name" value="AIM24"/>
    <property type="match status" value="1"/>
</dbReference>
<dbReference type="FunFam" id="3.60.160.10:FF:000001">
    <property type="entry name" value="Altered inheritance of mitochondria protein 24, mitochondrial"/>
    <property type="match status" value="1"/>
</dbReference>
<comment type="similarity">
    <text evidence="2 6">Belongs to the AIM24 family.</text>
</comment>
<name>A0A6A6QTW4_9PEZI</name>
<dbReference type="Gene3D" id="3.60.160.10">
    <property type="entry name" value="Mitochondrial biogenesis AIM24"/>
    <property type="match status" value="1"/>
</dbReference>